<evidence type="ECO:0000256" key="5">
    <source>
        <dbReference type="ARBA" id="ARBA00023315"/>
    </source>
</evidence>
<gene>
    <name evidence="13" type="ORF">FisN_4Hh160</name>
</gene>
<dbReference type="OrthoDB" id="47374at2759"/>
<sequence>MTSIQTREMVFELDFNPYCQEVSTGYRSTRLTIEEPVATTPRHPPPEKKTTPKRHRNFPGLYFRSILPIDRQQIQRLHEEWFPVEYQEKFYDTLVHGKLVTPRHDRRPKDENDVICDEDGALTRPLFTYLACVDDCATWNDDSNVNNDNEEYGSGGNEGVDVAVAQPDSTFTDDDIDEEKFDCTKEHRIAACIVGAKVELGVLPPNLRQLLVPQPHIHSKLFYIMTLGTADDYRGMGLASYLVLQCIQQEIENDQSCGTLYLHVLDTNYAAIQFYEKLGFYCVRLIPNYYTIDGKLRHCYLYAKYFHGNTGHLTLLDMVKRGIHSLWRTLVRTPSDHWDRFQSPTIS</sequence>
<feature type="region of interest" description="Disordered" evidence="11">
    <location>
        <begin position="35"/>
        <end position="55"/>
    </location>
</feature>
<dbReference type="PANTHER" id="PTHR14744">
    <property type="entry name" value="N-ALPHA-ACETYLTRANSFERASE 60"/>
    <property type="match status" value="1"/>
</dbReference>
<evidence type="ECO:0000256" key="8">
    <source>
        <dbReference type="ARBA" id="ARBA00026144"/>
    </source>
</evidence>
<dbReference type="SUPFAM" id="SSF55729">
    <property type="entry name" value="Acyl-CoA N-acyltransferases (Nat)"/>
    <property type="match status" value="1"/>
</dbReference>
<protein>
    <recommendedName>
        <fullName evidence="8">N-alpha-acetyltransferase 60</fullName>
        <ecNumber evidence="7">2.3.1.259</ecNumber>
        <ecNumber evidence="1">2.3.1.48</ecNumber>
    </recommendedName>
</protein>
<dbReference type="Pfam" id="PF00583">
    <property type="entry name" value="Acetyltransf_1"/>
    <property type="match status" value="1"/>
</dbReference>
<comment type="catalytic activity">
    <reaction evidence="10">
        <text>N-terminal L-methionyl-[transmembrane protein] + acetyl-CoA = N-terminal N(alpha)-acetyl-L-methionyl-[transmembrane protein] + CoA + H(+)</text>
        <dbReference type="Rhea" id="RHEA:50604"/>
        <dbReference type="Rhea" id="RHEA-COMP:12745"/>
        <dbReference type="Rhea" id="RHEA-COMP:12746"/>
        <dbReference type="ChEBI" id="CHEBI:15378"/>
        <dbReference type="ChEBI" id="CHEBI:57287"/>
        <dbReference type="ChEBI" id="CHEBI:57288"/>
        <dbReference type="ChEBI" id="CHEBI:64731"/>
        <dbReference type="ChEBI" id="CHEBI:133414"/>
        <dbReference type="EC" id="2.3.1.259"/>
    </reaction>
</comment>
<evidence type="ECO:0000256" key="3">
    <source>
        <dbReference type="ARBA" id="ARBA00022829"/>
    </source>
</evidence>
<comment type="caution">
    <text evidence="13">The sequence shown here is derived from an EMBL/GenBank/DDBJ whole genome shotgun (WGS) entry which is preliminary data.</text>
</comment>
<dbReference type="GO" id="GO:0004402">
    <property type="term" value="F:histone acetyltransferase activity"/>
    <property type="evidence" value="ECO:0007669"/>
    <property type="project" value="TreeGrafter"/>
</dbReference>
<dbReference type="InterPro" id="IPR045141">
    <property type="entry name" value="NAA60-like"/>
</dbReference>
<dbReference type="AlphaFoldDB" id="A0A1Z5K9W2"/>
<evidence type="ECO:0000256" key="4">
    <source>
        <dbReference type="ARBA" id="ARBA00022853"/>
    </source>
</evidence>
<accession>A0A1Z5K9W2</accession>
<evidence type="ECO:0000256" key="9">
    <source>
        <dbReference type="ARBA" id="ARBA00048017"/>
    </source>
</evidence>
<evidence type="ECO:0000313" key="13">
    <source>
        <dbReference type="EMBL" id="GAX22728.1"/>
    </source>
</evidence>
<dbReference type="GO" id="GO:0120518">
    <property type="term" value="F:protein N-terminal-methionine acetyltransferase activity"/>
    <property type="evidence" value="ECO:0007669"/>
    <property type="project" value="UniProtKB-EC"/>
</dbReference>
<dbReference type="EC" id="2.3.1.259" evidence="7"/>
<dbReference type="Proteomes" id="UP000198406">
    <property type="component" value="Unassembled WGS sequence"/>
</dbReference>
<dbReference type="GO" id="GO:0007059">
    <property type="term" value="P:chromosome segregation"/>
    <property type="evidence" value="ECO:0007669"/>
    <property type="project" value="UniProtKB-KW"/>
</dbReference>
<evidence type="ECO:0000259" key="12">
    <source>
        <dbReference type="PROSITE" id="PS51186"/>
    </source>
</evidence>
<keyword evidence="2" id="KW-0808">Transferase</keyword>
<dbReference type="GO" id="GO:0000139">
    <property type="term" value="C:Golgi membrane"/>
    <property type="evidence" value="ECO:0007669"/>
    <property type="project" value="TreeGrafter"/>
</dbReference>
<evidence type="ECO:0000313" key="14">
    <source>
        <dbReference type="Proteomes" id="UP000198406"/>
    </source>
</evidence>
<keyword evidence="4" id="KW-0156">Chromatin regulator</keyword>
<comment type="similarity">
    <text evidence="6">Belongs to the acetyltransferase family. NAA60 subfamily.</text>
</comment>
<reference evidence="13 14" key="1">
    <citation type="journal article" date="2015" name="Plant Cell">
        <title>Oil accumulation by the oleaginous diatom Fistulifera solaris as revealed by the genome and transcriptome.</title>
        <authorList>
            <person name="Tanaka T."/>
            <person name="Maeda Y."/>
            <person name="Veluchamy A."/>
            <person name="Tanaka M."/>
            <person name="Abida H."/>
            <person name="Marechal E."/>
            <person name="Bowler C."/>
            <person name="Muto M."/>
            <person name="Sunaga Y."/>
            <person name="Tanaka M."/>
            <person name="Yoshino T."/>
            <person name="Taniguchi T."/>
            <person name="Fukuda Y."/>
            <person name="Nemoto M."/>
            <person name="Matsumoto M."/>
            <person name="Wong P.S."/>
            <person name="Aburatani S."/>
            <person name="Fujibuchi W."/>
        </authorList>
    </citation>
    <scope>NUCLEOTIDE SEQUENCE [LARGE SCALE GENOMIC DNA]</scope>
    <source>
        <strain evidence="13 14">JPCC DA0580</strain>
    </source>
</reference>
<evidence type="ECO:0000256" key="11">
    <source>
        <dbReference type="SAM" id="MobiDB-lite"/>
    </source>
</evidence>
<dbReference type="InterPro" id="IPR000182">
    <property type="entry name" value="GNAT_dom"/>
</dbReference>
<evidence type="ECO:0000256" key="6">
    <source>
        <dbReference type="ARBA" id="ARBA00025774"/>
    </source>
</evidence>
<name>A0A1Z5K9W2_FISSO</name>
<keyword evidence="5" id="KW-0012">Acyltransferase</keyword>
<organism evidence="13 14">
    <name type="scientific">Fistulifera solaris</name>
    <name type="common">Oleaginous diatom</name>
    <dbReference type="NCBI Taxonomy" id="1519565"/>
    <lineage>
        <taxon>Eukaryota</taxon>
        <taxon>Sar</taxon>
        <taxon>Stramenopiles</taxon>
        <taxon>Ochrophyta</taxon>
        <taxon>Bacillariophyta</taxon>
        <taxon>Bacillariophyceae</taxon>
        <taxon>Bacillariophycidae</taxon>
        <taxon>Naviculales</taxon>
        <taxon>Naviculaceae</taxon>
        <taxon>Fistulifera</taxon>
    </lineage>
</organism>
<dbReference type="PANTHER" id="PTHR14744:SF15">
    <property type="entry name" value="N-ALPHA-ACETYLTRANSFERASE 60"/>
    <property type="match status" value="1"/>
</dbReference>
<evidence type="ECO:0000256" key="1">
    <source>
        <dbReference type="ARBA" id="ARBA00013184"/>
    </source>
</evidence>
<evidence type="ECO:0000256" key="7">
    <source>
        <dbReference type="ARBA" id="ARBA00026111"/>
    </source>
</evidence>
<dbReference type="InParanoid" id="A0A1Z5K9W2"/>
<feature type="domain" description="N-acetyltransferase" evidence="12">
    <location>
        <begin position="150"/>
        <end position="307"/>
    </location>
</feature>
<dbReference type="InterPro" id="IPR016181">
    <property type="entry name" value="Acyl_CoA_acyltransferase"/>
</dbReference>
<dbReference type="EC" id="2.3.1.48" evidence="1"/>
<evidence type="ECO:0000256" key="2">
    <source>
        <dbReference type="ARBA" id="ARBA00022679"/>
    </source>
</evidence>
<comment type="catalytic activity">
    <reaction evidence="9">
        <text>L-lysyl-[protein] + acetyl-CoA = N(6)-acetyl-L-lysyl-[protein] + CoA + H(+)</text>
        <dbReference type="Rhea" id="RHEA:45948"/>
        <dbReference type="Rhea" id="RHEA-COMP:9752"/>
        <dbReference type="Rhea" id="RHEA-COMP:10731"/>
        <dbReference type="ChEBI" id="CHEBI:15378"/>
        <dbReference type="ChEBI" id="CHEBI:29969"/>
        <dbReference type="ChEBI" id="CHEBI:57287"/>
        <dbReference type="ChEBI" id="CHEBI:57288"/>
        <dbReference type="ChEBI" id="CHEBI:61930"/>
        <dbReference type="EC" id="2.3.1.48"/>
    </reaction>
</comment>
<proteinExistence type="inferred from homology"/>
<keyword evidence="14" id="KW-1185">Reference proteome</keyword>
<dbReference type="Gene3D" id="3.40.630.30">
    <property type="match status" value="1"/>
</dbReference>
<evidence type="ECO:0000256" key="10">
    <source>
        <dbReference type="ARBA" id="ARBA00048848"/>
    </source>
</evidence>
<dbReference type="PROSITE" id="PS51186">
    <property type="entry name" value="GNAT"/>
    <property type="match status" value="1"/>
</dbReference>
<dbReference type="EMBL" id="BDSP01000187">
    <property type="protein sequence ID" value="GAX22728.1"/>
    <property type="molecule type" value="Genomic_DNA"/>
</dbReference>
<keyword evidence="3" id="KW-0159">Chromosome partition</keyword>